<dbReference type="Pfam" id="PF01420">
    <property type="entry name" value="Methylase_S"/>
    <property type="match status" value="2"/>
</dbReference>
<dbReference type="Proteomes" id="UP000351155">
    <property type="component" value="Unassembled WGS sequence"/>
</dbReference>
<keyword evidence="3" id="KW-0238">DNA-binding</keyword>
<dbReference type="InterPro" id="IPR052021">
    <property type="entry name" value="Type-I_RS_S_subunit"/>
</dbReference>
<evidence type="ECO:0000313" key="6">
    <source>
        <dbReference type="Proteomes" id="UP000351155"/>
    </source>
</evidence>
<gene>
    <name evidence="5" type="ORF">NCTC12126_04729</name>
</gene>
<dbReference type="InterPro" id="IPR044946">
    <property type="entry name" value="Restrct_endonuc_typeI_TRD_sf"/>
</dbReference>
<dbReference type="SUPFAM" id="SSF116734">
    <property type="entry name" value="DNA methylase specificity domain"/>
    <property type="match status" value="2"/>
</dbReference>
<dbReference type="GO" id="GO:0009307">
    <property type="term" value="P:DNA restriction-modification system"/>
    <property type="evidence" value="ECO:0007669"/>
    <property type="project" value="UniProtKB-KW"/>
</dbReference>
<protein>
    <submittedName>
        <fullName evidence="5">Restriction modification system DNA specificity domain-containing protein</fullName>
    </submittedName>
</protein>
<sequence length="392" mass="45029">MSDKQIVKFGDICREFKLTTKDPIADGYERYIGLEHLDSDSLKIKRWGMIAEDNPSFTRVFKKGHILFGKRRPYLRKAAIAEFDGVCSGDIIVMDPITKKILPSVYHLVFKNRKFWDFAVQTSSGSLSPRTKFSSLKEFEVSLAKISEQKTLADISTKLSVVDNKIFEMLDSSRRFINSFIDSYIVSQVRNIKTEGHQDSRYGRIPKGWEVHELKDVCDLIIDCKNRTPNFYNEGIPVIRTSNIREGKIVWDDMKFTDENDYKIWTERGEPQFGDVIITREAPIGEVCLVPQDTKLCLGQRMMLFRPNKTIVTPEFLRCACLSKFFQRQLLALANGSTVGHVRVGELKKTKVILPGLDLQRKLSGIFNELEKNHEILLEKSRSLTSVFEQIA</sequence>
<feature type="domain" description="Type I restriction modification DNA specificity" evidence="4">
    <location>
        <begin position="206"/>
        <end position="377"/>
    </location>
</feature>
<evidence type="ECO:0000256" key="3">
    <source>
        <dbReference type="ARBA" id="ARBA00023125"/>
    </source>
</evidence>
<dbReference type="CDD" id="cd17246">
    <property type="entry name" value="RMtype1_S_SonII-TRD2-CR2_like"/>
    <property type="match status" value="1"/>
</dbReference>
<feature type="domain" description="Type I restriction modification DNA specificity" evidence="4">
    <location>
        <begin position="2"/>
        <end position="159"/>
    </location>
</feature>
<keyword evidence="2" id="KW-0680">Restriction system</keyword>
<evidence type="ECO:0000313" key="5">
    <source>
        <dbReference type="EMBL" id="VFS42891.1"/>
    </source>
</evidence>
<evidence type="ECO:0000256" key="1">
    <source>
        <dbReference type="ARBA" id="ARBA00010923"/>
    </source>
</evidence>
<dbReference type="GO" id="GO:0003677">
    <property type="term" value="F:DNA binding"/>
    <property type="evidence" value="ECO:0007669"/>
    <property type="project" value="UniProtKB-KW"/>
</dbReference>
<name>A0A484Z5P9_9ENTR</name>
<dbReference type="InterPro" id="IPR000055">
    <property type="entry name" value="Restrct_endonuc_typeI_TRD"/>
</dbReference>
<dbReference type="EMBL" id="CAADIW010000056">
    <property type="protein sequence ID" value="VFS42891.1"/>
    <property type="molecule type" value="Genomic_DNA"/>
</dbReference>
<reference evidence="5 6" key="1">
    <citation type="submission" date="2019-03" db="EMBL/GenBank/DDBJ databases">
        <authorList>
            <consortium name="Pathogen Informatics"/>
        </authorList>
    </citation>
    <scope>NUCLEOTIDE SEQUENCE [LARGE SCALE GENOMIC DNA]</scope>
    <source>
        <strain evidence="5 6">NCTC12126</strain>
    </source>
</reference>
<dbReference type="PANTHER" id="PTHR30408">
    <property type="entry name" value="TYPE-1 RESTRICTION ENZYME ECOKI SPECIFICITY PROTEIN"/>
    <property type="match status" value="1"/>
</dbReference>
<dbReference type="PANTHER" id="PTHR30408:SF12">
    <property type="entry name" value="TYPE I RESTRICTION ENZYME MJAVIII SPECIFICITY SUBUNIT"/>
    <property type="match status" value="1"/>
</dbReference>
<evidence type="ECO:0000256" key="2">
    <source>
        <dbReference type="ARBA" id="ARBA00022747"/>
    </source>
</evidence>
<dbReference type="Gene3D" id="3.90.220.20">
    <property type="entry name" value="DNA methylase specificity domains"/>
    <property type="match status" value="2"/>
</dbReference>
<organism evidence="5 6">
    <name type="scientific">Enterobacter cancerogenus</name>
    <dbReference type="NCBI Taxonomy" id="69218"/>
    <lineage>
        <taxon>Bacteria</taxon>
        <taxon>Pseudomonadati</taxon>
        <taxon>Pseudomonadota</taxon>
        <taxon>Gammaproteobacteria</taxon>
        <taxon>Enterobacterales</taxon>
        <taxon>Enterobacteriaceae</taxon>
        <taxon>Enterobacter</taxon>
        <taxon>Enterobacter cloacae complex</taxon>
    </lineage>
</organism>
<proteinExistence type="inferred from homology"/>
<comment type="similarity">
    <text evidence="1">Belongs to the type-I restriction system S methylase family.</text>
</comment>
<accession>A0A484Z5P9</accession>
<evidence type="ECO:0000259" key="4">
    <source>
        <dbReference type="Pfam" id="PF01420"/>
    </source>
</evidence>
<dbReference type="AlphaFoldDB" id="A0A484Z5P9"/>